<comment type="caution">
    <text evidence="1">The sequence shown here is derived from an EMBL/GenBank/DDBJ whole genome shotgun (WGS) entry which is preliminary data.</text>
</comment>
<dbReference type="AlphaFoldDB" id="A0A927F504"/>
<protein>
    <submittedName>
        <fullName evidence="1">Uncharacterized protein</fullName>
    </submittedName>
</protein>
<proteinExistence type="predicted"/>
<reference evidence="1" key="1">
    <citation type="submission" date="2020-09" db="EMBL/GenBank/DDBJ databases">
        <title>Secondary metabolite and genome analysis of marine Streptomyces chumphonensis KK1-2T.</title>
        <authorList>
            <person name="Phongsopitanun W."/>
            <person name="Kanchanasin P."/>
            <person name="Pittayakhajonwut P."/>
            <person name="Suwanborirux K."/>
            <person name="Tanasupawat S."/>
        </authorList>
    </citation>
    <scope>NUCLEOTIDE SEQUENCE</scope>
    <source>
        <strain evidence="1">KK1-2</strain>
    </source>
</reference>
<evidence type="ECO:0000313" key="1">
    <source>
        <dbReference type="EMBL" id="MBD3934477.1"/>
    </source>
</evidence>
<evidence type="ECO:0000313" key="2">
    <source>
        <dbReference type="Proteomes" id="UP000632289"/>
    </source>
</evidence>
<name>A0A927F504_9ACTN</name>
<organism evidence="1 2">
    <name type="scientific">Streptomyces chumphonensis</name>
    <dbReference type="NCBI Taxonomy" id="1214925"/>
    <lineage>
        <taxon>Bacteria</taxon>
        <taxon>Bacillati</taxon>
        <taxon>Actinomycetota</taxon>
        <taxon>Actinomycetes</taxon>
        <taxon>Kitasatosporales</taxon>
        <taxon>Streptomycetaceae</taxon>
        <taxon>Streptomyces</taxon>
    </lineage>
</organism>
<sequence>MTSSPLADAPRPAAAAADVNDAIRRLMEQPADTRRAEEYVRLLSLWADTTPAWTTAA</sequence>
<gene>
    <name evidence="1" type="ORF">IF129_23300</name>
</gene>
<dbReference type="RefSeq" id="WP_191211776.1">
    <property type="nucleotide sequence ID" value="NZ_BAABKL010000050.1"/>
</dbReference>
<dbReference type="EMBL" id="JACXYU010000017">
    <property type="protein sequence ID" value="MBD3934477.1"/>
    <property type="molecule type" value="Genomic_DNA"/>
</dbReference>
<dbReference type="Proteomes" id="UP000632289">
    <property type="component" value="Unassembled WGS sequence"/>
</dbReference>
<accession>A0A927F504</accession>
<keyword evidence="2" id="KW-1185">Reference proteome</keyword>